<protein>
    <recommendedName>
        <fullName evidence="3">Reverse transcriptase domain-containing protein</fullName>
    </recommendedName>
</protein>
<dbReference type="Proteomes" id="UP001370490">
    <property type="component" value="Unassembled WGS sequence"/>
</dbReference>
<dbReference type="EMBL" id="JBAMMX010000003">
    <property type="protein sequence ID" value="KAK6945201.1"/>
    <property type="molecule type" value="Genomic_DNA"/>
</dbReference>
<evidence type="ECO:0008006" key="3">
    <source>
        <dbReference type="Google" id="ProtNLM"/>
    </source>
</evidence>
<evidence type="ECO:0000313" key="2">
    <source>
        <dbReference type="Proteomes" id="UP001370490"/>
    </source>
</evidence>
<dbReference type="GO" id="GO:0006315">
    <property type="term" value="P:homing of group II introns"/>
    <property type="evidence" value="ECO:0007669"/>
    <property type="project" value="TreeGrafter"/>
</dbReference>
<reference evidence="1 2" key="1">
    <citation type="submission" date="2023-12" db="EMBL/GenBank/DDBJ databases">
        <title>A high-quality genome assembly for Dillenia turbinata (Dilleniales).</title>
        <authorList>
            <person name="Chanderbali A."/>
        </authorList>
    </citation>
    <scope>NUCLEOTIDE SEQUENCE [LARGE SCALE GENOMIC DNA]</scope>
    <source>
        <strain evidence="1">LSX21</strain>
        <tissue evidence="1">Leaf</tissue>
    </source>
</reference>
<organism evidence="1 2">
    <name type="scientific">Dillenia turbinata</name>
    <dbReference type="NCBI Taxonomy" id="194707"/>
    <lineage>
        <taxon>Eukaryota</taxon>
        <taxon>Viridiplantae</taxon>
        <taxon>Streptophyta</taxon>
        <taxon>Embryophyta</taxon>
        <taxon>Tracheophyta</taxon>
        <taxon>Spermatophyta</taxon>
        <taxon>Magnoliopsida</taxon>
        <taxon>eudicotyledons</taxon>
        <taxon>Gunneridae</taxon>
        <taxon>Pentapetalae</taxon>
        <taxon>Dilleniales</taxon>
        <taxon>Dilleniaceae</taxon>
        <taxon>Dillenia</taxon>
    </lineage>
</organism>
<keyword evidence="2" id="KW-1185">Reference proteome</keyword>
<name>A0AAN8WAT7_9MAGN</name>
<proteinExistence type="predicted"/>
<dbReference type="GO" id="GO:0003964">
    <property type="term" value="F:RNA-directed DNA polymerase activity"/>
    <property type="evidence" value="ECO:0007669"/>
    <property type="project" value="TreeGrafter"/>
</dbReference>
<dbReference type="PANTHER" id="PTHR33642:SF4">
    <property type="entry name" value="COX1_OXI3 INTRON 1 PROTEIN-RELATED"/>
    <property type="match status" value="1"/>
</dbReference>
<dbReference type="AlphaFoldDB" id="A0AAN8WAT7"/>
<dbReference type="PANTHER" id="PTHR33642">
    <property type="entry name" value="COX1/OXI3 INTRON 1 PROTEIN-RELATED"/>
    <property type="match status" value="1"/>
</dbReference>
<sequence>MPATSTPLSSIWCRSVFRSKASLQIFSTTNSVLGIAVFRFPHREMKVCNFLIWRSCWCGKAYSHQIYAVRYMDEILVITSGSKLLTMDLKNWVIKFLEENLGLRVDRLKTAIHSAVS</sequence>
<accession>A0AAN8WAT7</accession>
<dbReference type="GO" id="GO:0005739">
    <property type="term" value="C:mitochondrion"/>
    <property type="evidence" value="ECO:0007669"/>
    <property type="project" value="TreeGrafter"/>
</dbReference>
<evidence type="ECO:0000313" key="1">
    <source>
        <dbReference type="EMBL" id="KAK6945201.1"/>
    </source>
</evidence>
<comment type="caution">
    <text evidence="1">The sequence shown here is derived from an EMBL/GenBank/DDBJ whole genome shotgun (WGS) entry which is preliminary data.</text>
</comment>
<dbReference type="GO" id="GO:0090615">
    <property type="term" value="P:mitochondrial mRNA processing"/>
    <property type="evidence" value="ECO:0007669"/>
    <property type="project" value="TreeGrafter"/>
</dbReference>
<gene>
    <name evidence="1" type="ORF">RJ641_026303</name>
</gene>